<evidence type="ECO:0000313" key="5">
    <source>
        <dbReference type="Proteomes" id="UP001652620"/>
    </source>
</evidence>
<feature type="compositionally biased region" description="Basic residues" evidence="4">
    <location>
        <begin position="136"/>
        <end position="156"/>
    </location>
</feature>
<comment type="subcellular location">
    <subcellularLocation>
        <location evidence="1">Cytoplasm</location>
    </subcellularLocation>
</comment>
<gene>
    <name evidence="6" type="primary">LOC105222410</name>
</gene>
<evidence type="ECO:0000256" key="1">
    <source>
        <dbReference type="ARBA" id="ARBA00004496"/>
    </source>
</evidence>
<dbReference type="PANTHER" id="PTHR12478">
    <property type="entry name" value="DNA-DAMAGE-INDUCIBLE TRANSCRIPT 4 PROTEIN DDIT4"/>
    <property type="match status" value="1"/>
</dbReference>
<dbReference type="GeneID" id="105222410"/>
<organism evidence="5 6">
    <name type="scientific">Bactrocera dorsalis</name>
    <name type="common">Oriental fruit fly</name>
    <name type="synonym">Dacus dorsalis</name>
    <dbReference type="NCBI Taxonomy" id="27457"/>
    <lineage>
        <taxon>Eukaryota</taxon>
        <taxon>Metazoa</taxon>
        <taxon>Ecdysozoa</taxon>
        <taxon>Arthropoda</taxon>
        <taxon>Hexapoda</taxon>
        <taxon>Insecta</taxon>
        <taxon>Pterygota</taxon>
        <taxon>Neoptera</taxon>
        <taxon>Endopterygota</taxon>
        <taxon>Diptera</taxon>
        <taxon>Brachycera</taxon>
        <taxon>Muscomorpha</taxon>
        <taxon>Tephritoidea</taxon>
        <taxon>Tephritidae</taxon>
        <taxon>Bactrocera</taxon>
        <taxon>Bactrocera</taxon>
    </lineage>
</organism>
<comment type="similarity">
    <text evidence="2">Belongs to the DDIT4 family.</text>
</comment>
<proteinExistence type="inferred from homology"/>
<dbReference type="InterPro" id="IPR038281">
    <property type="entry name" value="RTP801-like_C_sf"/>
</dbReference>
<evidence type="ECO:0000256" key="3">
    <source>
        <dbReference type="ARBA" id="ARBA00022490"/>
    </source>
</evidence>
<dbReference type="InterPro" id="IPR012918">
    <property type="entry name" value="RTP801-like"/>
</dbReference>
<name>A0ABM3JV57_BACDO</name>
<dbReference type="Pfam" id="PF07809">
    <property type="entry name" value="RTP801_C"/>
    <property type="match status" value="1"/>
</dbReference>
<feature type="compositionally biased region" description="Low complexity" evidence="4">
    <location>
        <begin position="51"/>
        <end position="64"/>
    </location>
</feature>
<keyword evidence="3" id="KW-0963">Cytoplasm</keyword>
<dbReference type="RefSeq" id="XP_049313103.1">
    <property type="nucleotide sequence ID" value="XM_049457146.1"/>
</dbReference>
<dbReference type="PANTHER" id="PTHR12478:SF16">
    <property type="entry name" value="PROTEIN CHARYBDE-RELATED"/>
    <property type="match status" value="1"/>
</dbReference>
<dbReference type="Proteomes" id="UP001652620">
    <property type="component" value="Chromosome 5"/>
</dbReference>
<accession>A0ABM3JV57</accession>
<evidence type="ECO:0000313" key="6">
    <source>
        <dbReference type="RefSeq" id="XP_049313103.1"/>
    </source>
</evidence>
<sequence length="376" mass="42559">MTNFVATPHFPAHTPSATIMPCRQRYWASPLTPPPPTTTQLPTGNHTTSDNVVHNQRNNSNNHSLSYKQQATGEEQQDEALQPALQLYAEDAIAGGDVVDGGNWSAPQQAHHKQAHHHEQRHFYYNNHHYGGAQHNNHHQYHQQHHHHHQPHYNHLAHHDNNYQHYQAAQQQQQKYYSEGQKRATQAQQKQKTPPLPTNNKQAAMEATYNNNLFYYEPPVAAGITPTGSPTTGSCFGSATTDVDIAAVNELAQRVQTELRDAKKRHLDCTEVSLPFDLMPRIAAEIIKASEREPCGVRGCSLYIDFECEPSNVRRIASFKVDDCTVSTFELYLTLKQDKSGWTSLLPQFIKNLTRSNTILISPDFTLTKNKLYSCD</sequence>
<keyword evidence="5" id="KW-1185">Reference proteome</keyword>
<dbReference type="Gene3D" id="3.90.470.40">
    <property type="entry name" value="RTP801-like"/>
    <property type="match status" value="1"/>
</dbReference>
<feature type="compositionally biased region" description="Low complexity" evidence="4">
    <location>
        <begin position="163"/>
        <end position="193"/>
    </location>
</feature>
<protein>
    <submittedName>
        <fullName evidence="6">Golgi-specific brefeldin A-resistance guanine nucleotide exchange factor 1 homolog isoform X1</fullName>
    </submittedName>
</protein>
<feature type="region of interest" description="Disordered" evidence="4">
    <location>
        <begin position="136"/>
        <end position="199"/>
    </location>
</feature>
<evidence type="ECO:0000256" key="4">
    <source>
        <dbReference type="SAM" id="MobiDB-lite"/>
    </source>
</evidence>
<feature type="region of interest" description="Disordered" evidence="4">
    <location>
        <begin position="26"/>
        <end position="77"/>
    </location>
</feature>
<feature type="compositionally biased region" description="Polar residues" evidence="4">
    <location>
        <begin position="65"/>
        <end position="74"/>
    </location>
</feature>
<evidence type="ECO:0000256" key="2">
    <source>
        <dbReference type="ARBA" id="ARBA00010670"/>
    </source>
</evidence>
<reference evidence="6" key="1">
    <citation type="submission" date="2025-08" db="UniProtKB">
        <authorList>
            <consortium name="RefSeq"/>
        </authorList>
    </citation>
    <scope>IDENTIFICATION</scope>
    <source>
        <tissue evidence="6">Adult</tissue>
    </source>
</reference>